<reference evidence="2 3" key="1">
    <citation type="submission" date="2018-04" db="EMBL/GenBank/DDBJ databases">
        <title>Brenneria corticis sp.nov.</title>
        <authorList>
            <person name="Li Y."/>
        </authorList>
    </citation>
    <scope>NUCLEOTIDE SEQUENCE [LARGE SCALE GENOMIC DNA]</scope>
    <source>
        <strain evidence="2 3">CFCC 11842</strain>
    </source>
</reference>
<dbReference type="Pfam" id="PF03843">
    <property type="entry name" value="Slp"/>
    <property type="match status" value="1"/>
</dbReference>
<evidence type="ECO:0000313" key="3">
    <source>
        <dbReference type="Proteomes" id="UP000296159"/>
    </source>
</evidence>
<sequence>MTGCMNNQTRRVRPPRAPWSGLIAAAALLLSGCVTVPDAIKGTSPTPQDDLVRVMNAPQLYVGQESRFGGRVVGIRNEANKTRLEIAGLPLDGGARPRLNQPSEGRFIAYVNRFLEPTDFRDQLVTVVGPIVGTEQGAIGDKPYRFVVIDVQGYKRWNVVQRVAMPAGAYGPWGWDARYGYGWGPGWGFGGGWYGPAQIETIVTE</sequence>
<accession>A0A2U1TS10</accession>
<dbReference type="EMBL" id="QDKH01000024">
    <property type="protein sequence ID" value="PWC12200.1"/>
    <property type="molecule type" value="Genomic_DNA"/>
</dbReference>
<keyword evidence="3" id="KW-1185">Reference proteome</keyword>
<feature type="chain" id="PRO_5015600200" description="Slp family lipoprotein" evidence="1">
    <location>
        <begin position="37"/>
        <end position="205"/>
    </location>
</feature>
<evidence type="ECO:0008006" key="4">
    <source>
        <dbReference type="Google" id="ProtNLM"/>
    </source>
</evidence>
<dbReference type="PANTHER" id="PTHR37530">
    <property type="entry name" value="OUTER MEMBRANE PROTEIN SLP"/>
    <property type="match status" value="1"/>
</dbReference>
<dbReference type="Proteomes" id="UP000296159">
    <property type="component" value="Unassembled WGS sequence"/>
</dbReference>
<dbReference type="PIRSF" id="PIRSF004982">
    <property type="entry name" value="SlP"/>
    <property type="match status" value="1"/>
</dbReference>
<gene>
    <name evidence="2" type="ORF">DDT56_18340</name>
</gene>
<proteinExistence type="predicted"/>
<dbReference type="GO" id="GO:0019867">
    <property type="term" value="C:outer membrane"/>
    <property type="evidence" value="ECO:0007669"/>
    <property type="project" value="InterPro"/>
</dbReference>
<dbReference type="NCBIfam" id="TIGR00752">
    <property type="entry name" value="slp"/>
    <property type="match status" value="1"/>
</dbReference>
<dbReference type="AlphaFoldDB" id="A0A2U1TS10"/>
<evidence type="ECO:0000313" key="2">
    <source>
        <dbReference type="EMBL" id="PWC12200.1"/>
    </source>
</evidence>
<dbReference type="PANTHER" id="PTHR37530:SF1">
    <property type="entry name" value="OUTER MEMBRANE PROTEIN SLP"/>
    <property type="match status" value="1"/>
</dbReference>
<feature type="signal peptide" evidence="1">
    <location>
        <begin position="1"/>
        <end position="36"/>
    </location>
</feature>
<protein>
    <recommendedName>
        <fullName evidence="4">Slp family lipoprotein</fullName>
    </recommendedName>
</protein>
<organism evidence="2 3">
    <name type="scientific">Brenneria corticis</name>
    <dbReference type="NCBI Taxonomy" id="2173106"/>
    <lineage>
        <taxon>Bacteria</taxon>
        <taxon>Pseudomonadati</taxon>
        <taxon>Pseudomonadota</taxon>
        <taxon>Gammaproteobacteria</taxon>
        <taxon>Enterobacterales</taxon>
        <taxon>Pectobacteriaceae</taxon>
        <taxon>Brenneria</taxon>
    </lineage>
</organism>
<name>A0A2U1TS10_9GAMM</name>
<evidence type="ECO:0000256" key="1">
    <source>
        <dbReference type="SAM" id="SignalP"/>
    </source>
</evidence>
<keyword evidence="1" id="KW-0732">Signal</keyword>
<dbReference type="InterPro" id="IPR004658">
    <property type="entry name" value="OMP_Slp"/>
</dbReference>
<comment type="caution">
    <text evidence="2">The sequence shown here is derived from an EMBL/GenBank/DDBJ whole genome shotgun (WGS) entry which is preliminary data.</text>
</comment>